<proteinExistence type="predicted"/>
<evidence type="ECO:0000256" key="1">
    <source>
        <dbReference type="ARBA" id="ARBA00022441"/>
    </source>
</evidence>
<dbReference type="InterPro" id="IPR015915">
    <property type="entry name" value="Kelch-typ_b-propeller"/>
</dbReference>
<dbReference type="Pfam" id="PF07707">
    <property type="entry name" value="BACK"/>
    <property type="match status" value="1"/>
</dbReference>
<protein>
    <submittedName>
        <fullName evidence="4">Kelch-like protein 1</fullName>
    </submittedName>
</protein>
<sequence>MGTNASQSELKIHQYEIQNFMEISKSDEFLNFDVEKLQCLLESDNLNITCEEDAYGAITRWFNHDVSARQQHLPRLVACLRLTQFDVDFLLTHIQSLLGCELLALQASTWISNPSARTKINMRFTEPRVGIGAGNCDEKTLLLVYEEHNSSKACALQYNKAEDTWQKYATLYNYNINSSAILKDDNLLFIGGDSYKSPSKSFLSWNIPNKTWRELSKMNHRRQDHSVVELEGKIYAIGGRGENDTILQSVERYTASNGWEFVAPLITARCEAGAVSLNGKVYIIGGSNGKTLKSVECYNPDSNSWTYCAVMREEYSGLSVAANNGHIYVVGYFKGSPAVERYDPYRNTWNQICSLESNCWRRFFCVSLEYRLWAIGGSVKNETRVEVYNKGYDHDRWVQKSSLPKGDIYSCFVIPVTFLTSK</sequence>
<dbReference type="InterPro" id="IPR011705">
    <property type="entry name" value="BACK"/>
</dbReference>
<dbReference type="SMART" id="SM00875">
    <property type="entry name" value="BACK"/>
    <property type="match status" value="1"/>
</dbReference>
<dbReference type="Pfam" id="PF01344">
    <property type="entry name" value="Kelch_1"/>
    <property type="match status" value="2"/>
</dbReference>
<keyword evidence="2" id="KW-0677">Repeat</keyword>
<feature type="domain" description="BACK" evidence="3">
    <location>
        <begin position="3"/>
        <end position="95"/>
    </location>
</feature>
<organism evidence="4">
    <name type="scientific">Zeugodacus cucurbitae</name>
    <name type="common">Melon fruit fly</name>
    <name type="synonym">Bactrocera cucurbitae</name>
    <dbReference type="NCBI Taxonomy" id="28588"/>
    <lineage>
        <taxon>Eukaryota</taxon>
        <taxon>Metazoa</taxon>
        <taxon>Ecdysozoa</taxon>
        <taxon>Arthropoda</taxon>
        <taxon>Hexapoda</taxon>
        <taxon>Insecta</taxon>
        <taxon>Pterygota</taxon>
        <taxon>Neoptera</taxon>
        <taxon>Endopterygota</taxon>
        <taxon>Diptera</taxon>
        <taxon>Brachycera</taxon>
        <taxon>Muscomorpha</taxon>
        <taxon>Tephritoidea</taxon>
        <taxon>Tephritidae</taxon>
        <taxon>Zeugodacus</taxon>
        <taxon>Zeugodacus</taxon>
    </lineage>
</organism>
<reference evidence="4" key="2">
    <citation type="journal article" date="2015" name="Gigascience">
        <title>Reconstructing a comprehensive transcriptome assembly of a white-pupal translocated strain of the pest fruit fly Bactrocera cucurbitae.</title>
        <authorList>
            <person name="Sim S.B."/>
            <person name="Calla B."/>
            <person name="Hall B."/>
            <person name="DeRego T."/>
            <person name="Geib S.M."/>
        </authorList>
    </citation>
    <scope>NUCLEOTIDE SEQUENCE</scope>
</reference>
<accession>A0A0A1XHM0</accession>
<evidence type="ECO:0000259" key="3">
    <source>
        <dbReference type="SMART" id="SM00875"/>
    </source>
</evidence>
<name>A0A0A1XHM0_ZEUCU</name>
<reference evidence="4" key="1">
    <citation type="submission" date="2014-11" db="EMBL/GenBank/DDBJ databases">
        <authorList>
            <person name="Geib S."/>
        </authorList>
    </citation>
    <scope>NUCLEOTIDE SEQUENCE</scope>
</reference>
<dbReference type="SMART" id="SM00612">
    <property type="entry name" value="Kelch"/>
    <property type="match status" value="3"/>
</dbReference>
<dbReference type="PANTHER" id="PTHR24412">
    <property type="entry name" value="KELCH PROTEIN"/>
    <property type="match status" value="1"/>
</dbReference>
<gene>
    <name evidence="4" type="primary">KLHL1_6</name>
    <name evidence="4" type="ORF">g.56097</name>
</gene>
<dbReference type="AlphaFoldDB" id="A0A0A1XHM0"/>
<evidence type="ECO:0000256" key="2">
    <source>
        <dbReference type="ARBA" id="ARBA00022737"/>
    </source>
</evidence>
<dbReference type="SUPFAM" id="SSF117281">
    <property type="entry name" value="Kelch motif"/>
    <property type="match status" value="1"/>
</dbReference>
<dbReference type="Gene3D" id="2.120.10.80">
    <property type="entry name" value="Kelch-type beta propeller"/>
    <property type="match status" value="1"/>
</dbReference>
<keyword evidence="1" id="KW-0880">Kelch repeat</keyword>
<dbReference type="EMBL" id="GBXI01003448">
    <property type="protein sequence ID" value="JAD10844.1"/>
    <property type="molecule type" value="Transcribed_RNA"/>
</dbReference>
<dbReference type="Gene3D" id="1.25.40.420">
    <property type="match status" value="1"/>
</dbReference>
<dbReference type="InterPro" id="IPR006652">
    <property type="entry name" value="Kelch_1"/>
</dbReference>
<dbReference type="PANTHER" id="PTHR24412:SF489">
    <property type="entry name" value="RING FINGER DOMAIN AND KELCH REPEAT-CONTAINING PROTEIN DDB_G0271372"/>
    <property type="match status" value="1"/>
</dbReference>
<evidence type="ECO:0000313" key="4">
    <source>
        <dbReference type="EMBL" id="JAD10844.1"/>
    </source>
</evidence>